<dbReference type="RefSeq" id="WP_139794693.1">
    <property type="nucleotide sequence ID" value="NZ_MWIH01000002.1"/>
</dbReference>
<comment type="caution">
    <text evidence="1">The sequence shown here is derived from an EMBL/GenBank/DDBJ whole genome shotgun (WGS) entry which is preliminary data.</text>
</comment>
<dbReference type="EMBL" id="MWIH01000002">
    <property type="protein sequence ID" value="OQO94669.1"/>
    <property type="molecule type" value="Genomic_DNA"/>
</dbReference>
<evidence type="ECO:0000313" key="1">
    <source>
        <dbReference type="EMBL" id="OQO94669.1"/>
    </source>
</evidence>
<dbReference type="STRING" id="1962155.B1813_00750"/>
<protein>
    <submittedName>
        <fullName evidence="1">Uncharacterized protein</fullName>
    </submittedName>
</protein>
<dbReference type="AlphaFoldDB" id="A0A1V9AC10"/>
<proteinExistence type="predicted"/>
<keyword evidence="2" id="KW-1185">Reference proteome</keyword>
<reference evidence="1 2" key="1">
    <citation type="submission" date="2017-02" db="EMBL/GenBank/DDBJ databases">
        <title>Draft genome of Saccharomonospora sp. 154.</title>
        <authorList>
            <person name="Alonso-Carmona G.S."/>
            <person name="De La Haba R."/>
            <person name="Vera-Gargallo B."/>
            <person name="Sandoval-Trujillo A.H."/>
            <person name="Ramirez-Duran N."/>
            <person name="Ventosa A."/>
        </authorList>
    </citation>
    <scope>NUCLEOTIDE SEQUENCE [LARGE SCALE GENOMIC DNA]</scope>
    <source>
        <strain evidence="1 2">LRS4.154</strain>
    </source>
</reference>
<organism evidence="1 2">
    <name type="scientific">Saccharomonospora piscinae</name>
    <dbReference type="NCBI Taxonomy" id="687388"/>
    <lineage>
        <taxon>Bacteria</taxon>
        <taxon>Bacillati</taxon>
        <taxon>Actinomycetota</taxon>
        <taxon>Actinomycetes</taxon>
        <taxon>Pseudonocardiales</taxon>
        <taxon>Pseudonocardiaceae</taxon>
        <taxon>Saccharomonospora</taxon>
    </lineage>
</organism>
<name>A0A1V9AC10_SACPI</name>
<gene>
    <name evidence="1" type="ORF">B1813_00750</name>
</gene>
<evidence type="ECO:0000313" key="2">
    <source>
        <dbReference type="Proteomes" id="UP000192591"/>
    </source>
</evidence>
<sequence length="117" mass="13327">MARRSPAQVRANLPRRNIRGERFSVLSGVSARGIASIARLERTRLWPGAAAEAFHSWARFVRDPMRRQWDLQYGCRLLGCCPDPDELRDVLDLVADALPAKDARAFRKRLAALDDLW</sequence>
<dbReference type="Proteomes" id="UP000192591">
    <property type="component" value="Unassembled WGS sequence"/>
</dbReference>
<accession>A0A1V9AC10</accession>